<accession>A0A6C0JP50</accession>
<evidence type="ECO:0000313" key="2">
    <source>
        <dbReference type="EMBL" id="QHU05658.1"/>
    </source>
</evidence>
<dbReference type="EMBL" id="MN740417">
    <property type="protein sequence ID" value="QHU05658.1"/>
    <property type="molecule type" value="Genomic_DNA"/>
</dbReference>
<feature type="transmembrane region" description="Helical" evidence="1">
    <location>
        <begin position="63"/>
        <end position="81"/>
    </location>
</feature>
<name>A0A6C0JP50_9ZZZZ</name>
<reference evidence="2" key="1">
    <citation type="journal article" date="2020" name="Nature">
        <title>Giant virus diversity and host interactions through global metagenomics.</title>
        <authorList>
            <person name="Schulz F."/>
            <person name="Roux S."/>
            <person name="Paez-Espino D."/>
            <person name="Jungbluth S."/>
            <person name="Walsh D.A."/>
            <person name="Denef V.J."/>
            <person name="McMahon K.D."/>
            <person name="Konstantinidis K.T."/>
            <person name="Eloe-Fadrosh E.A."/>
            <person name="Kyrpides N.C."/>
            <person name="Woyke T."/>
        </authorList>
    </citation>
    <scope>NUCLEOTIDE SEQUENCE</scope>
    <source>
        <strain evidence="2">GVMAG-M-3300027736-24</strain>
    </source>
</reference>
<keyword evidence="1" id="KW-0472">Membrane</keyword>
<proteinExistence type="predicted"/>
<dbReference type="AlphaFoldDB" id="A0A6C0JP50"/>
<sequence>MEYSLCDSSNDLMYSDLYDKFLELERDNINIIKLIEKQTLLLDFMITSYTTNNQIQLKLNNDIIIIFVVILFILVCLFRIIPSRK</sequence>
<keyword evidence="1" id="KW-1133">Transmembrane helix</keyword>
<protein>
    <submittedName>
        <fullName evidence="2">Uncharacterized protein</fullName>
    </submittedName>
</protein>
<evidence type="ECO:0000256" key="1">
    <source>
        <dbReference type="SAM" id="Phobius"/>
    </source>
</evidence>
<keyword evidence="1" id="KW-0812">Transmembrane</keyword>
<organism evidence="2">
    <name type="scientific">viral metagenome</name>
    <dbReference type="NCBI Taxonomy" id="1070528"/>
    <lineage>
        <taxon>unclassified sequences</taxon>
        <taxon>metagenomes</taxon>
        <taxon>organismal metagenomes</taxon>
    </lineage>
</organism>